<dbReference type="PROSITE" id="PS50995">
    <property type="entry name" value="HTH_MARR_2"/>
    <property type="match status" value="1"/>
</dbReference>
<evidence type="ECO:0000313" key="6">
    <source>
        <dbReference type="Proteomes" id="UP000241238"/>
    </source>
</evidence>
<proteinExistence type="predicted"/>
<evidence type="ECO:0000259" key="4">
    <source>
        <dbReference type="PROSITE" id="PS50995"/>
    </source>
</evidence>
<dbReference type="EMBL" id="CP028103">
    <property type="protein sequence ID" value="AVQ30210.1"/>
    <property type="molecule type" value="Genomic_DNA"/>
</dbReference>
<dbReference type="Proteomes" id="UP000241238">
    <property type="component" value="Chromosome"/>
</dbReference>
<name>A0ABN5JE44_FUSVA</name>
<dbReference type="Gene3D" id="1.10.10.10">
    <property type="entry name" value="Winged helix-like DNA-binding domain superfamily/Winged helix DNA-binding domain"/>
    <property type="match status" value="1"/>
</dbReference>
<gene>
    <name evidence="5" type="ORF">C4N18_02810</name>
</gene>
<dbReference type="InterPro" id="IPR036388">
    <property type="entry name" value="WH-like_DNA-bd_sf"/>
</dbReference>
<evidence type="ECO:0000256" key="2">
    <source>
        <dbReference type="ARBA" id="ARBA00023125"/>
    </source>
</evidence>
<keyword evidence="2" id="KW-0238">DNA-binding</keyword>
<evidence type="ECO:0000313" key="5">
    <source>
        <dbReference type="EMBL" id="AVQ30210.1"/>
    </source>
</evidence>
<dbReference type="InterPro" id="IPR000835">
    <property type="entry name" value="HTH_MarR-typ"/>
</dbReference>
<keyword evidence="3" id="KW-0804">Transcription</keyword>
<dbReference type="PANTHER" id="PTHR35790:SF4">
    <property type="entry name" value="HTH-TYPE TRANSCRIPTIONAL REGULATOR PCHR"/>
    <property type="match status" value="1"/>
</dbReference>
<accession>A0ABN5JE44</accession>
<evidence type="ECO:0000256" key="1">
    <source>
        <dbReference type="ARBA" id="ARBA00023015"/>
    </source>
</evidence>
<dbReference type="SUPFAM" id="SSF46785">
    <property type="entry name" value="Winged helix' DNA-binding domain"/>
    <property type="match status" value="1"/>
</dbReference>
<keyword evidence="6" id="KW-1185">Reference proteome</keyword>
<keyword evidence="1" id="KW-0805">Transcription regulation</keyword>
<sequence>MIKISNKVVKKFFNLIEDSHEFYKDFLSREPRNRFIPEIYLSMKEFQYLSEKEDEFLEIDIISNLNISDYNFIYHIGSNENINITQLSKKMKSSKGYTSKAIKKLHSIDLIETFQMPPNKKEVFLSLTKSGTKIYLNIYKQFLKKEKEIELFLEDNFTDSELKTIFDFFIKINKFKNENLLKNRKKKDRK</sequence>
<evidence type="ECO:0000256" key="3">
    <source>
        <dbReference type="ARBA" id="ARBA00023163"/>
    </source>
</evidence>
<organism evidence="5 6">
    <name type="scientific">Fusobacterium varium ATCC 27725</name>
    <dbReference type="NCBI Taxonomy" id="469618"/>
    <lineage>
        <taxon>Bacteria</taxon>
        <taxon>Fusobacteriati</taxon>
        <taxon>Fusobacteriota</taxon>
        <taxon>Fusobacteriia</taxon>
        <taxon>Fusobacteriales</taxon>
        <taxon>Fusobacteriaceae</taxon>
        <taxon>Fusobacterium</taxon>
    </lineage>
</organism>
<feature type="domain" description="HTH marR-type" evidence="4">
    <location>
        <begin position="32"/>
        <end position="174"/>
    </location>
</feature>
<dbReference type="Pfam" id="PF01047">
    <property type="entry name" value="MarR"/>
    <property type="match status" value="1"/>
</dbReference>
<dbReference type="InterPro" id="IPR052067">
    <property type="entry name" value="Metal_resp_HTH_trans_reg"/>
</dbReference>
<protein>
    <submittedName>
        <fullName evidence="5">MarR family transcriptional regulator</fullName>
    </submittedName>
</protein>
<reference evidence="6" key="1">
    <citation type="journal article" date="2018" name="MSphere">
        <title>Fusobacterium Genomics Using MinION and Illumina Sequencing Enables Genome Completion and Correction.</title>
        <authorList>
            <person name="Todd S.M."/>
            <person name="Settlage R.E."/>
            <person name="Lahmers K.K."/>
            <person name="Slade D.J."/>
        </authorList>
    </citation>
    <scope>NUCLEOTIDE SEQUENCE [LARGE SCALE GENOMIC DNA]</scope>
    <source>
        <strain evidence="6">ATCC 27725</strain>
    </source>
</reference>
<dbReference type="SMART" id="SM00347">
    <property type="entry name" value="HTH_MARR"/>
    <property type="match status" value="1"/>
</dbReference>
<dbReference type="PANTHER" id="PTHR35790">
    <property type="entry name" value="HTH-TYPE TRANSCRIPTIONAL REGULATOR PCHR"/>
    <property type="match status" value="1"/>
</dbReference>
<dbReference type="InterPro" id="IPR036390">
    <property type="entry name" value="WH_DNA-bd_sf"/>
</dbReference>